<comment type="caution">
    <text evidence="4">The sequence shown here is derived from an EMBL/GenBank/DDBJ whole genome shotgun (WGS) entry which is preliminary data.</text>
</comment>
<sequence length="355" mass="39739">MAANQVDKLTPTDSRVQHHTYTIPGSPHNTTYHYIVADPPSGAAPVATALLIHGFPDLAFGWRYQVPYLASLGLRVIVPDLPGYGRTDAPRELSAYSYKRVIDDLVAIVRRVQGKAEGEQVEKIVLGGHDWGGAVAWRFALWYPQLLRCVFSVCTPFWTPTDTFFTKEQIVQLLPNFGYQLQFERTDVEDAVQGRERIRALLSVMYGARTKDGQPVFGIADGVHLDLLEADKIGESPLLSRDEIDFYADEYVKNGMRGPLCWYKTNKVNFDEERPLLQEGKTKVTVPSLMVTASRDGALPPAMSADMEKHFTAPLVRREVNASHWALWETPAETNKHIGEFVTGILKDQPLKASI</sequence>
<gene>
    <name evidence="4" type="ORF">C7999DRAFT_10092</name>
</gene>
<dbReference type="PRINTS" id="PR00412">
    <property type="entry name" value="EPOXHYDRLASE"/>
</dbReference>
<dbReference type="GO" id="GO:0016787">
    <property type="term" value="F:hydrolase activity"/>
    <property type="evidence" value="ECO:0007669"/>
    <property type="project" value="UniProtKB-KW"/>
</dbReference>
<evidence type="ECO:0000256" key="1">
    <source>
        <dbReference type="ARBA" id="ARBA00022801"/>
    </source>
</evidence>
<dbReference type="EMBL" id="MU857601">
    <property type="protein sequence ID" value="KAK4252320.1"/>
    <property type="molecule type" value="Genomic_DNA"/>
</dbReference>
<feature type="domain" description="AB hydrolase-1" evidence="3">
    <location>
        <begin position="50"/>
        <end position="330"/>
    </location>
</feature>
<dbReference type="InterPro" id="IPR000073">
    <property type="entry name" value="AB_hydrolase_1"/>
</dbReference>
<organism evidence="4 5">
    <name type="scientific">Corynascus novoguineensis</name>
    <dbReference type="NCBI Taxonomy" id="1126955"/>
    <lineage>
        <taxon>Eukaryota</taxon>
        <taxon>Fungi</taxon>
        <taxon>Dikarya</taxon>
        <taxon>Ascomycota</taxon>
        <taxon>Pezizomycotina</taxon>
        <taxon>Sordariomycetes</taxon>
        <taxon>Sordariomycetidae</taxon>
        <taxon>Sordariales</taxon>
        <taxon>Chaetomiaceae</taxon>
        <taxon>Corynascus</taxon>
    </lineage>
</organism>
<dbReference type="Proteomes" id="UP001303647">
    <property type="component" value="Unassembled WGS sequence"/>
</dbReference>
<keyword evidence="1 4" id="KW-0378">Hydrolase</keyword>
<dbReference type="Pfam" id="PF00561">
    <property type="entry name" value="Abhydrolase_1"/>
    <property type="match status" value="1"/>
</dbReference>
<dbReference type="PANTHER" id="PTHR43329">
    <property type="entry name" value="EPOXIDE HYDROLASE"/>
    <property type="match status" value="1"/>
</dbReference>
<dbReference type="InterPro" id="IPR000639">
    <property type="entry name" value="Epox_hydrolase-like"/>
</dbReference>
<evidence type="ECO:0000259" key="3">
    <source>
        <dbReference type="Pfam" id="PF00561"/>
    </source>
</evidence>
<name>A0AAN7HV61_9PEZI</name>
<keyword evidence="5" id="KW-1185">Reference proteome</keyword>
<dbReference type="InterPro" id="IPR029058">
    <property type="entry name" value="AB_hydrolase_fold"/>
</dbReference>
<reference evidence="4" key="1">
    <citation type="journal article" date="2023" name="Mol. Phylogenet. Evol.">
        <title>Genome-scale phylogeny and comparative genomics of the fungal order Sordariales.</title>
        <authorList>
            <person name="Hensen N."/>
            <person name="Bonometti L."/>
            <person name="Westerberg I."/>
            <person name="Brannstrom I.O."/>
            <person name="Guillou S."/>
            <person name="Cros-Aarteil S."/>
            <person name="Calhoun S."/>
            <person name="Haridas S."/>
            <person name="Kuo A."/>
            <person name="Mondo S."/>
            <person name="Pangilinan J."/>
            <person name="Riley R."/>
            <person name="LaButti K."/>
            <person name="Andreopoulos B."/>
            <person name="Lipzen A."/>
            <person name="Chen C."/>
            <person name="Yan M."/>
            <person name="Daum C."/>
            <person name="Ng V."/>
            <person name="Clum A."/>
            <person name="Steindorff A."/>
            <person name="Ohm R.A."/>
            <person name="Martin F."/>
            <person name="Silar P."/>
            <person name="Natvig D.O."/>
            <person name="Lalanne C."/>
            <person name="Gautier V."/>
            <person name="Ament-Velasquez S.L."/>
            <person name="Kruys A."/>
            <person name="Hutchinson M.I."/>
            <person name="Powell A.J."/>
            <person name="Barry K."/>
            <person name="Miller A.N."/>
            <person name="Grigoriev I.V."/>
            <person name="Debuchy R."/>
            <person name="Gladieux P."/>
            <person name="Hiltunen Thoren M."/>
            <person name="Johannesson H."/>
        </authorList>
    </citation>
    <scope>NUCLEOTIDE SEQUENCE</scope>
    <source>
        <strain evidence="4">CBS 359.72</strain>
    </source>
</reference>
<evidence type="ECO:0000256" key="2">
    <source>
        <dbReference type="ARBA" id="ARBA00038334"/>
    </source>
</evidence>
<evidence type="ECO:0000313" key="5">
    <source>
        <dbReference type="Proteomes" id="UP001303647"/>
    </source>
</evidence>
<proteinExistence type="inferred from homology"/>
<dbReference type="SUPFAM" id="SSF53474">
    <property type="entry name" value="alpha/beta-Hydrolases"/>
    <property type="match status" value="1"/>
</dbReference>
<evidence type="ECO:0000313" key="4">
    <source>
        <dbReference type="EMBL" id="KAK4252320.1"/>
    </source>
</evidence>
<comment type="similarity">
    <text evidence="2">Belongs to the AB hydrolase superfamily. Epoxide hydrolase family.</text>
</comment>
<dbReference type="AlphaFoldDB" id="A0AAN7HV61"/>
<accession>A0AAN7HV61</accession>
<dbReference type="Gene3D" id="3.40.50.1820">
    <property type="entry name" value="alpha/beta hydrolase"/>
    <property type="match status" value="1"/>
</dbReference>
<protein>
    <submittedName>
        <fullName evidence="4">Alpha/Beta hydrolase protein</fullName>
    </submittedName>
</protein>
<reference evidence="4" key="2">
    <citation type="submission" date="2023-05" db="EMBL/GenBank/DDBJ databases">
        <authorList>
            <consortium name="Lawrence Berkeley National Laboratory"/>
            <person name="Steindorff A."/>
            <person name="Hensen N."/>
            <person name="Bonometti L."/>
            <person name="Westerberg I."/>
            <person name="Brannstrom I.O."/>
            <person name="Guillou S."/>
            <person name="Cros-Aarteil S."/>
            <person name="Calhoun S."/>
            <person name="Haridas S."/>
            <person name="Kuo A."/>
            <person name="Mondo S."/>
            <person name="Pangilinan J."/>
            <person name="Riley R."/>
            <person name="Labutti K."/>
            <person name="Andreopoulos B."/>
            <person name="Lipzen A."/>
            <person name="Chen C."/>
            <person name="Yanf M."/>
            <person name="Daum C."/>
            <person name="Ng V."/>
            <person name="Clum A."/>
            <person name="Ohm R."/>
            <person name="Martin F."/>
            <person name="Silar P."/>
            <person name="Natvig D."/>
            <person name="Lalanne C."/>
            <person name="Gautier V."/>
            <person name="Ament-Velasquez S.L."/>
            <person name="Kruys A."/>
            <person name="Hutchinson M.I."/>
            <person name="Powell A.J."/>
            <person name="Barry K."/>
            <person name="Miller A.N."/>
            <person name="Grigoriev I.V."/>
            <person name="Debuchy R."/>
            <person name="Gladieux P."/>
            <person name="Thoren M.H."/>
            <person name="Johannesson H."/>
        </authorList>
    </citation>
    <scope>NUCLEOTIDE SEQUENCE</scope>
    <source>
        <strain evidence="4">CBS 359.72</strain>
    </source>
</reference>
<dbReference type="PRINTS" id="PR00111">
    <property type="entry name" value="ABHYDROLASE"/>
</dbReference>